<accession>A0AAJ0B4U3</accession>
<name>A0AAJ0B4U3_9PEZI</name>
<keyword evidence="2" id="KW-0809">Transit peptide</keyword>
<dbReference type="GO" id="GO:0016226">
    <property type="term" value="P:iron-sulfur cluster assembly"/>
    <property type="evidence" value="ECO:0007669"/>
    <property type="project" value="TreeGrafter"/>
</dbReference>
<evidence type="ECO:0000313" key="7">
    <source>
        <dbReference type="EMBL" id="KAK1751577.1"/>
    </source>
</evidence>
<dbReference type="EMBL" id="MU839841">
    <property type="protein sequence ID" value="KAK1751577.1"/>
    <property type="molecule type" value="Genomic_DNA"/>
</dbReference>
<dbReference type="InterPro" id="IPR027266">
    <property type="entry name" value="TrmE/GcvT-like"/>
</dbReference>
<dbReference type="PANTHER" id="PTHR22602">
    <property type="entry name" value="TRANSFERASE CAF17, MITOCHONDRIAL-RELATED"/>
    <property type="match status" value="1"/>
</dbReference>
<keyword evidence="8" id="KW-1185">Reference proteome</keyword>
<dbReference type="AlphaFoldDB" id="A0AAJ0B4U3"/>
<evidence type="ECO:0000256" key="4">
    <source>
        <dbReference type="ARBA" id="ARBA00093447"/>
    </source>
</evidence>
<evidence type="ECO:0000259" key="6">
    <source>
        <dbReference type="Pfam" id="PF25455"/>
    </source>
</evidence>
<protein>
    <recommendedName>
        <fullName evidence="5">Iron-sulfur cluster assembly factor IBA57 homolog, mitochondrial</fullName>
    </recommendedName>
</protein>
<evidence type="ECO:0000256" key="1">
    <source>
        <dbReference type="ARBA" id="ARBA00004305"/>
    </source>
</evidence>
<evidence type="ECO:0000256" key="2">
    <source>
        <dbReference type="ARBA" id="ARBA00022946"/>
    </source>
</evidence>
<comment type="subcellular location">
    <subcellularLocation>
        <location evidence="1">Mitochondrion matrix</location>
    </subcellularLocation>
</comment>
<dbReference type="NCBIfam" id="TIGR03317">
    <property type="entry name" value="ygfZ_signature"/>
    <property type="match status" value="1"/>
</dbReference>
<feature type="domain" description="CAF17 C-terminal" evidence="6">
    <location>
        <begin position="408"/>
        <end position="525"/>
    </location>
</feature>
<dbReference type="Gene3D" id="3.30.1360.120">
    <property type="entry name" value="Probable tRNA modification gtpase trme, domain 1"/>
    <property type="match status" value="1"/>
</dbReference>
<dbReference type="InterPro" id="IPR045179">
    <property type="entry name" value="YgfZ/GcvT"/>
</dbReference>
<dbReference type="InterPro" id="IPR017703">
    <property type="entry name" value="YgfZ/GCV_T_CS"/>
</dbReference>
<keyword evidence="3" id="KW-0496">Mitochondrion</keyword>
<comment type="caution">
    <text evidence="7">The sequence shown here is derived from an EMBL/GenBank/DDBJ whole genome shotgun (WGS) entry which is preliminary data.</text>
</comment>
<evidence type="ECO:0000256" key="3">
    <source>
        <dbReference type="ARBA" id="ARBA00023128"/>
    </source>
</evidence>
<dbReference type="Proteomes" id="UP001239445">
    <property type="component" value="Unassembled WGS sequence"/>
</dbReference>
<dbReference type="InterPro" id="IPR057460">
    <property type="entry name" value="CAF17_C"/>
</dbReference>
<evidence type="ECO:0000313" key="8">
    <source>
        <dbReference type="Proteomes" id="UP001239445"/>
    </source>
</evidence>
<dbReference type="Gene3D" id="2.40.30.160">
    <property type="match status" value="1"/>
</dbReference>
<dbReference type="GO" id="GO:0005759">
    <property type="term" value="C:mitochondrial matrix"/>
    <property type="evidence" value="ECO:0007669"/>
    <property type="project" value="UniProtKB-SubCell"/>
</dbReference>
<gene>
    <name evidence="7" type="ORF">QBC47DRAFT_463697</name>
</gene>
<reference evidence="7" key="1">
    <citation type="submission" date="2023-06" db="EMBL/GenBank/DDBJ databases">
        <title>Genome-scale phylogeny and comparative genomics of the fungal order Sordariales.</title>
        <authorList>
            <consortium name="Lawrence Berkeley National Laboratory"/>
            <person name="Hensen N."/>
            <person name="Bonometti L."/>
            <person name="Westerberg I."/>
            <person name="Brannstrom I.O."/>
            <person name="Guillou S."/>
            <person name="Cros-Aarteil S."/>
            <person name="Calhoun S."/>
            <person name="Haridas S."/>
            <person name="Kuo A."/>
            <person name="Mondo S."/>
            <person name="Pangilinan J."/>
            <person name="Riley R."/>
            <person name="Labutti K."/>
            <person name="Andreopoulos B."/>
            <person name="Lipzen A."/>
            <person name="Chen C."/>
            <person name="Yanf M."/>
            <person name="Daum C."/>
            <person name="Ng V."/>
            <person name="Clum A."/>
            <person name="Steindorff A."/>
            <person name="Ohm R."/>
            <person name="Martin F."/>
            <person name="Silar P."/>
            <person name="Natvig D."/>
            <person name="Lalanne C."/>
            <person name="Gautier V."/>
            <person name="Ament-Velasquez S.L."/>
            <person name="Kruys A."/>
            <person name="Hutchinson M.I."/>
            <person name="Powell A.J."/>
            <person name="Barry K."/>
            <person name="Miller A.N."/>
            <person name="Grigoriev I.V."/>
            <person name="Debuchy R."/>
            <person name="Gladieux P."/>
            <person name="Thoren M.H."/>
            <person name="Johannesson H."/>
        </authorList>
    </citation>
    <scope>NUCLEOTIDE SEQUENCE</scope>
    <source>
        <strain evidence="7">PSN4</strain>
    </source>
</reference>
<dbReference type="Pfam" id="PF25455">
    <property type="entry name" value="Beta-barrel_CAF17_C"/>
    <property type="match status" value="1"/>
</dbReference>
<evidence type="ECO:0000256" key="5">
    <source>
        <dbReference type="ARBA" id="ARBA00093637"/>
    </source>
</evidence>
<proteinExistence type="inferred from homology"/>
<sequence>MPHLLMPDDTLILVVCSHDLLDWKRRLPSPVPPAVLRILELLFRSEVWGKTEAHRPKSALRPPDIGILKVRNYAACALYRAPIEYEAFTERSRVLLENDNKRRRGAAAICLVTRNRSLLRQHTMKTLPTRRSLALAARRTIPLTAAASRGVPFVCRACRQQSTASTASASAAPTAPAPSGLATLSSRRLISVSGPDAAKYLQGVITANILAGQPGPGGGAGGLYAAFLTAQGRVLHDVFVYHDTANLASTATDPSSSFLIEVDAAEAERLQRHIRRYKLRARFDVRLLDAEEATVSHAWFASEPVHPPLSSSGEDIITLKDTRAPSLGMRILSRGLLPQESLPDPVPEQTYHLHRYLHGIAEGQAEIARESALPLESNLDLAGAIDFRKGCYVGQELTIRTKHRGVVRKRILPCMLYPSSQDTPPPAKLEYRPPSEGEIDASTVPAETSIGRVGRKGRSAGKWLRGVGNVGLALCRLEIMTDVVLPGEGAAGAYQEGDEFVVDAGEGGGGGGQVKIKAFVPGWMRDGLAVGV</sequence>
<organism evidence="7 8">
    <name type="scientific">Echria macrotheca</name>
    <dbReference type="NCBI Taxonomy" id="438768"/>
    <lineage>
        <taxon>Eukaryota</taxon>
        <taxon>Fungi</taxon>
        <taxon>Dikarya</taxon>
        <taxon>Ascomycota</taxon>
        <taxon>Pezizomycotina</taxon>
        <taxon>Sordariomycetes</taxon>
        <taxon>Sordariomycetidae</taxon>
        <taxon>Sordariales</taxon>
        <taxon>Schizotheciaceae</taxon>
        <taxon>Echria</taxon>
    </lineage>
</organism>
<dbReference type="SUPFAM" id="SSF103025">
    <property type="entry name" value="Folate-binding domain"/>
    <property type="match status" value="1"/>
</dbReference>
<comment type="similarity">
    <text evidence="4">Belongs to the GcvT family. CAF17/IBA57 subfamily.</text>
</comment>
<dbReference type="PANTHER" id="PTHR22602:SF0">
    <property type="entry name" value="TRANSFERASE CAF17, MITOCHONDRIAL-RELATED"/>
    <property type="match status" value="1"/>
</dbReference>